<gene>
    <name evidence="4" type="ORF">GSY69_02295</name>
</gene>
<dbReference type="InterPro" id="IPR002938">
    <property type="entry name" value="FAD-bd"/>
</dbReference>
<evidence type="ECO:0000313" key="4">
    <source>
        <dbReference type="EMBL" id="MYM18840.1"/>
    </source>
</evidence>
<dbReference type="GO" id="GO:0004497">
    <property type="term" value="F:monooxygenase activity"/>
    <property type="evidence" value="ECO:0007669"/>
    <property type="project" value="UniProtKB-KW"/>
</dbReference>
<dbReference type="PRINTS" id="PR00420">
    <property type="entry name" value="RNGMNOXGNASE"/>
</dbReference>
<reference evidence="4 5" key="1">
    <citation type="submission" date="2020-01" db="EMBL/GenBank/DDBJ databases">
        <authorList>
            <person name="Deng T."/>
        </authorList>
    </citation>
    <scope>NUCLEOTIDE SEQUENCE [LARGE SCALE GENOMIC DNA]</scope>
    <source>
        <strain evidence="4 5">5221</strain>
    </source>
</reference>
<dbReference type="EMBL" id="WWEQ01000006">
    <property type="protein sequence ID" value="MYM18840.1"/>
    <property type="molecule type" value="Genomic_DNA"/>
</dbReference>
<dbReference type="Pfam" id="PF01494">
    <property type="entry name" value="FAD_binding_3"/>
    <property type="match status" value="1"/>
</dbReference>
<evidence type="ECO:0000256" key="2">
    <source>
        <dbReference type="ARBA" id="ARBA00023033"/>
    </source>
</evidence>
<proteinExistence type="predicted"/>
<dbReference type="InterPro" id="IPR050493">
    <property type="entry name" value="FAD-dep_Monooxygenase_BioMet"/>
</dbReference>
<dbReference type="PANTHER" id="PTHR13789">
    <property type="entry name" value="MONOOXYGENASE"/>
    <property type="match status" value="1"/>
</dbReference>
<dbReference type="Proteomes" id="UP000469215">
    <property type="component" value="Unassembled WGS sequence"/>
</dbReference>
<dbReference type="AlphaFoldDB" id="A0A6N9H497"/>
<dbReference type="InterPro" id="IPR036188">
    <property type="entry name" value="FAD/NAD-bd_sf"/>
</dbReference>
<sequence>VRELVAPGRAQRLATPWAALRGIAPVAALAGPGEAVPYGEAWGDGLLWGLAPLPQHRAYWFAAWPDGQRSEPLDPAAAAARARIPLRSQRAHPAIVRALDAGSGILAARLWEAPPLRRYVRGRYAVIGDAAHAALPNLGRGANDAILDAVALAAALNRTAEAHPRGRERALAAWQARRLASTQAARAGARAVMGVATGRRLRWLREAASARP</sequence>
<protein>
    <recommendedName>
        <fullName evidence="3">FAD-binding domain-containing protein</fullName>
    </recommendedName>
</protein>
<feature type="non-terminal residue" evidence="4">
    <location>
        <position position="1"/>
    </location>
</feature>
<dbReference type="PANTHER" id="PTHR13789:SF309">
    <property type="entry name" value="PUTATIVE (AFU_ORTHOLOGUE AFUA_6G14510)-RELATED"/>
    <property type="match status" value="1"/>
</dbReference>
<keyword evidence="2" id="KW-0503">Monooxygenase</keyword>
<evidence type="ECO:0000259" key="3">
    <source>
        <dbReference type="Pfam" id="PF01494"/>
    </source>
</evidence>
<accession>A0A6N9H497</accession>
<keyword evidence="5" id="KW-1185">Reference proteome</keyword>
<dbReference type="RefSeq" id="WP_202410750.1">
    <property type="nucleotide sequence ID" value="NZ_WWEQ01000006.1"/>
</dbReference>
<organism evidence="4 5">
    <name type="scientific">Brevibacterium rongguiense</name>
    <dbReference type="NCBI Taxonomy" id="2695267"/>
    <lineage>
        <taxon>Bacteria</taxon>
        <taxon>Bacillati</taxon>
        <taxon>Actinomycetota</taxon>
        <taxon>Actinomycetes</taxon>
        <taxon>Micrococcales</taxon>
        <taxon>Brevibacteriaceae</taxon>
        <taxon>Brevibacterium</taxon>
    </lineage>
</organism>
<keyword evidence="1" id="KW-0560">Oxidoreductase</keyword>
<dbReference type="SUPFAM" id="SSF51905">
    <property type="entry name" value="FAD/NAD(P)-binding domain"/>
    <property type="match status" value="1"/>
</dbReference>
<evidence type="ECO:0000256" key="1">
    <source>
        <dbReference type="ARBA" id="ARBA00023002"/>
    </source>
</evidence>
<dbReference type="GO" id="GO:0071949">
    <property type="term" value="F:FAD binding"/>
    <property type="evidence" value="ECO:0007669"/>
    <property type="project" value="InterPro"/>
</dbReference>
<comment type="caution">
    <text evidence="4">The sequence shown here is derived from an EMBL/GenBank/DDBJ whole genome shotgun (WGS) entry which is preliminary data.</text>
</comment>
<name>A0A6N9H497_9MICO</name>
<evidence type="ECO:0000313" key="5">
    <source>
        <dbReference type="Proteomes" id="UP000469215"/>
    </source>
</evidence>
<feature type="domain" description="FAD-binding" evidence="3">
    <location>
        <begin position="115"/>
        <end position="184"/>
    </location>
</feature>
<dbReference type="Gene3D" id="3.50.50.60">
    <property type="entry name" value="FAD/NAD(P)-binding domain"/>
    <property type="match status" value="1"/>
</dbReference>